<dbReference type="GO" id="GO:0009279">
    <property type="term" value="C:cell outer membrane"/>
    <property type="evidence" value="ECO:0007669"/>
    <property type="project" value="UniProtKB-SubCell"/>
</dbReference>
<keyword evidence="2 4" id="KW-0472">Membrane</keyword>
<keyword evidence="8" id="KW-0966">Cell projection</keyword>
<dbReference type="InterPro" id="IPR036737">
    <property type="entry name" value="OmpA-like_sf"/>
</dbReference>
<reference evidence="8 10" key="1">
    <citation type="submission" date="2014-07" db="EMBL/GenBank/DDBJ databases">
        <title>Genome of Flavobacterium hydatis DSM 2063.</title>
        <authorList>
            <person name="Pipes S.E."/>
            <person name="Stropko S.J."/>
            <person name="Newman J.D."/>
        </authorList>
    </citation>
    <scope>NUCLEOTIDE SEQUENCE [LARGE SCALE GENOMIC DNA]</scope>
    <source>
        <strain evidence="8 10">DSM 2063</strain>
    </source>
</reference>
<evidence type="ECO:0000256" key="1">
    <source>
        <dbReference type="ARBA" id="ARBA00004442"/>
    </source>
</evidence>
<dbReference type="InterPro" id="IPR050330">
    <property type="entry name" value="Bact_OuterMem_StrucFunc"/>
</dbReference>
<name>A0A086AAF6_FLAHY</name>
<dbReference type="PRINTS" id="PR01023">
    <property type="entry name" value="NAFLGMOTY"/>
</dbReference>
<dbReference type="SUPFAM" id="SSF103088">
    <property type="entry name" value="OmpA-like"/>
    <property type="match status" value="2"/>
</dbReference>
<dbReference type="PROSITE" id="PS51123">
    <property type="entry name" value="OMPA_2"/>
    <property type="match status" value="1"/>
</dbReference>
<keyword evidence="11" id="KW-1185">Reference proteome</keyword>
<dbReference type="Proteomes" id="UP000198424">
    <property type="component" value="Unassembled WGS sequence"/>
</dbReference>
<feature type="domain" description="OmpA-like" evidence="7">
    <location>
        <begin position="190"/>
        <end position="306"/>
    </location>
</feature>
<dbReference type="EMBL" id="MUGY01000028">
    <property type="protein sequence ID" value="OXA90322.1"/>
    <property type="molecule type" value="Genomic_DNA"/>
</dbReference>
<evidence type="ECO:0000313" key="10">
    <source>
        <dbReference type="Proteomes" id="UP000028712"/>
    </source>
</evidence>
<dbReference type="OrthoDB" id="9763897at2"/>
<dbReference type="InterPro" id="IPR006665">
    <property type="entry name" value="OmpA-like"/>
</dbReference>
<dbReference type="EMBL" id="JPRM01000028">
    <property type="protein sequence ID" value="KFF13670.1"/>
    <property type="molecule type" value="Genomic_DNA"/>
</dbReference>
<dbReference type="PANTHER" id="PTHR30329:SF21">
    <property type="entry name" value="LIPOPROTEIN YIAD-RELATED"/>
    <property type="match status" value="1"/>
</dbReference>
<dbReference type="Gene3D" id="3.30.1330.60">
    <property type="entry name" value="OmpA-like domain"/>
    <property type="match status" value="2"/>
</dbReference>
<keyword evidence="3" id="KW-0998">Cell outer membrane</keyword>
<accession>A0A086AAF6</accession>
<feature type="transmembrane region" description="Helical" evidence="6">
    <location>
        <begin position="7"/>
        <end position="25"/>
    </location>
</feature>
<evidence type="ECO:0000256" key="4">
    <source>
        <dbReference type="PROSITE-ProRule" id="PRU00473"/>
    </source>
</evidence>
<feature type="region of interest" description="Disordered" evidence="5">
    <location>
        <begin position="271"/>
        <end position="306"/>
    </location>
</feature>
<evidence type="ECO:0000256" key="2">
    <source>
        <dbReference type="ARBA" id="ARBA00023136"/>
    </source>
</evidence>
<dbReference type="Proteomes" id="UP000028712">
    <property type="component" value="Unassembled WGS sequence"/>
</dbReference>
<evidence type="ECO:0000259" key="7">
    <source>
        <dbReference type="PROSITE" id="PS51123"/>
    </source>
</evidence>
<keyword evidence="8" id="KW-0282">Flagellum</keyword>
<evidence type="ECO:0000313" key="9">
    <source>
        <dbReference type="EMBL" id="OXA90322.1"/>
    </source>
</evidence>
<dbReference type="PANTHER" id="PTHR30329">
    <property type="entry name" value="STATOR ELEMENT OF FLAGELLAR MOTOR COMPLEX"/>
    <property type="match status" value="1"/>
</dbReference>
<keyword evidence="6" id="KW-0812">Transmembrane</keyword>
<dbReference type="RefSeq" id="WP_035625135.1">
    <property type="nucleotide sequence ID" value="NZ_JBEWQG010000049.1"/>
</dbReference>
<keyword evidence="6" id="KW-1133">Transmembrane helix</keyword>
<gene>
    <name evidence="9" type="ORF">B0A62_19830</name>
    <name evidence="8" type="ORF">IW20_17800</name>
</gene>
<dbReference type="eggNOG" id="COG2885">
    <property type="taxonomic scope" value="Bacteria"/>
</dbReference>
<evidence type="ECO:0000256" key="3">
    <source>
        <dbReference type="ARBA" id="ARBA00023237"/>
    </source>
</evidence>
<dbReference type="PRINTS" id="PR01021">
    <property type="entry name" value="OMPADOMAIN"/>
</dbReference>
<protein>
    <submittedName>
        <fullName evidence="8">Flagellar motor protein MotB</fullName>
    </submittedName>
</protein>
<dbReference type="Pfam" id="PF00691">
    <property type="entry name" value="OmpA"/>
    <property type="match status" value="2"/>
</dbReference>
<reference evidence="9 11" key="2">
    <citation type="submission" date="2016-11" db="EMBL/GenBank/DDBJ databases">
        <title>Whole genomes of Flavobacteriaceae.</title>
        <authorList>
            <person name="Stine C."/>
            <person name="Li C."/>
            <person name="Tadesse D."/>
        </authorList>
    </citation>
    <scope>NUCLEOTIDE SEQUENCE [LARGE SCALE GENOMIC DNA]</scope>
    <source>
        <strain evidence="9 11">ATCC 29551</strain>
    </source>
</reference>
<comment type="subcellular location">
    <subcellularLocation>
        <location evidence="1">Cell outer membrane</location>
    </subcellularLocation>
</comment>
<sequence>MSKKTLYLLGIVVTIILGTFLYLKFCCNCCTKEPADDIEKVVVIKETVTEIVPFVINGTGIDYRSSDNLKFLKNSASVITPVKDSVNIGIEKLKTFLEANPEQKVTITGYATTDEKNTTTYPNLGVARANDVKNYFVSKGLSAGKFDTNGEIIDSWKTSGDTLLGPVSFEINASTDSVATKTGGEDFAALKAKINADPLVLHFNTNKSNNNLNAADRQKIKDITYYILHVNDGALLVVGHSDNVGNRESNVVLSQKRADFTKNYLSKNGIDGSKIETQSKGPDEPVGDNATADGKANNRRTVVTIK</sequence>
<organism evidence="8 10">
    <name type="scientific">Flavobacterium hydatis</name>
    <name type="common">Cytophaga aquatilis</name>
    <dbReference type="NCBI Taxonomy" id="991"/>
    <lineage>
        <taxon>Bacteria</taxon>
        <taxon>Pseudomonadati</taxon>
        <taxon>Bacteroidota</taxon>
        <taxon>Flavobacteriia</taxon>
        <taxon>Flavobacteriales</taxon>
        <taxon>Flavobacteriaceae</taxon>
        <taxon>Flavobacterium</taxon>
    </lineage>
</organism>
<dbReference type="STRING" id="991.IW20_17800"/>
<evidence type="ECO:0000313" key="11">
    <source>
        <dbReference type="Proteomes" id="UP000198424"/>
    </source>
</evidence>
<dbReference type="AlphaFoldDB" id="A0A086AAF6"/>
<comment type="caution">
    <text evidence="8">The sequence shown here is derived from an EMBL/GenBank/DDBJ whole genome shotgun (WGS) entry which is preliminary data.</text>
</comment>
<evidence type="ECO:0000313" key="8">
    <source>
        <dbReference type="EMBL" id="KFF13670.1"/>
    </source>
</evidence>
<keyword evidence="8" id="KW-0969">Cilium</keyword>
<evidence type="ECO:0000256" key="5">
    <source>
        <dbReference type="SAM" id="MobiDB-lite"/>
    </source>
</evidence>
<dbReference type="CDD" id="cd07185">
    <property type="entry name" value="OmpA_C-like"/>
    <property type="match status" value="1"/>
</dbReference>
<evidence type="ECO:0000256" key="6">
    <source>
        <dbReference type="SAM" id="Phobius"/>
    </source>
</evidence>
<proteinExistence type="predicted"/>
<dbReference type="InterPro" id="IPR006664">
    <property type="entry name" value="OMP_bac"/>
</dbReference>